<dbReference type="OrthoDB" id="3296006at2"/>
<protein>
    <submittedName>
        <fullName evidence="1">Histidine phosphatase superfamily (Branch 1)</fullName>
    </submittedName>
</protein>
<dbReference type="CDD" id="cd07067">
    <property type="entry name" value="HP_PGM_like"/>
    <property type="match status" value="1"/>
</dbReference>
<evidence type="ECO:0000313" key="2">
    <source>
        <dbReference type="Proteomes" id="UP000184462"/>
    </source>
</evidence>
<dbReference type="SUPFAM" id="SSF53254">
    <property type="entry name" value="Phosphoglycerate mutase-like"/>
    <property type="match status" value="1"/>
</dbReference>
<accession>A0A1M4SPZ1</accession>
<keyword evidence="2" id="KW-1185">Reference proteome</keyword>
<evidence type="ECO:0000313" key="1">
    <source>
        <dbReference type="EMBL" id="SHE34261.1"/>
    </source>
</evidence>
<proteinExistence type="predicted"/>
<sequence>MKRFLYLLPLLIITACQNSKPTSHENTFWYDLPSENAKKTTYYFIRHAEKNRNNPEEKDPFLTEKGLKRANHWAKYFEEKNIDQIFSSNYTRCIQTAIPSASLNQLKINDYDVKKDTLFTDNFWKKTYGKTNLIIGHSNTTPQFVNQILNNKKYEMINDSINYKLFKVEISKELKIKDTVLDVKLAFELD</sequence>
<dbReference type="EMBL" id="FQTW01000001">
    <property type="protein sequence ID" value="SHE34261.1"/>
    <property type="molecule type" value="Genomic_DNA"/>
</dbReference>
<dbReference type="Pfam" id="PF00300">
    <property type="entry name" value="His_Phos_1"/>
    <property type="match status" value="1"/>
</dbReference>
<gene>
    <name evidence="1" type="ORF">SAMN05444278_101270</name>
</gene>
<name>A0A1M4SPZ1_9FLAO</name>
<organism evidence="1 2">
    <name type="scientific">Psychroflexus salarius</name>
    <dbReference type="NCBI Taxonomy" id="1155689"/>
    <lineage>
        <taxon>Bacteria</taxon>
        <taxon>Pseudomonadati</taxon>
        <taxon>Bacteroidota</taxon>
        <taxon>Flavobacteriia</taxon>
        <taxon>Flavobacteriales</taxon>
        <taxon>Flavobacteriaceae</taxon>
        <taxon>Psychroflexus</taxon>
    </lineage>
</organism>
<dbReference type="InterPro" id="IPR029033">
    <property type="entry name" value="His_PPase_superfam"/>
</dbReference>
<dbReference type="STRING" id="1155689.SAMN05444278_101270"/>
<dbReference type="Proteomes" id="UP000184462">
    <property type="component" value="Unassembled WGS sequence"/>
</dbReference>
<dbReference type="RefSeq" id="WP_073190960.1">
    <property type="nucleotide sequence ID" value="NZ_FQTW01000001.1"/>
</dbReference>
<dbReference type="PROSITE" id="PS51257">
    <property type="entry name" value="PROKAR_LIPOPROTEIN"/>
    <property type="match status" value="1"/>
</dbReference>
<reference evidence="1 2" key="1">
    <citation type="submission" date="2016-11" db="EMBL/GenBank/DDBJ databases">
        <authorList>
            <person name="Jaros S."/>
            <person name="Januszkiewicz K."/>
            <person name="Wedrychowicz H."/>
        </authorList>
    </citation>
    <scope>NUCLEOTIDE SEQUENCE [LARGE SCALE GENOMIC DNA]</scope>
    <source>
        <strain evidence="1 2">DSM 25661</strain>
    </source>
</reference>
<dbReference type="Gene3D" id="3.40.50.1240">
    <property type="entry name" value="Phosphoglycerate mutase-like"/>
    <property type="match status" value="1"/>
</dbReference>
<dbReference type="AlphaFoldDB" id="A0A1M4SPZ1"/>
<dbReference type="InterPro" id="IPR013078">
    <property type="entry name" value="His_Pase_superF_clade-1"/>
</dbReference>